<name>A0A6S7FLQ3_PARCT</name>
<comment type="caution">
    <text evidence="2">The sequence shown here is derived from an EMBL/GenBank/DDBJ whole genome shotgun (WGS) entry which is preliminary data.</text>
</comment>
<organism evidence="2 3">
    <name type="scientific">Paramuricea clavata</name>
    <name type="common">Red gorgonian</name>
    <name type="synonym">Violescent sea-whip</name>
    <dbReference type="NCBI Taxonomy" id="317549"/>
    <lineage>
        <taxon>Eukaryota</taxon>
        <taxon>Metazoa</taxon>
        <taxon>Cnidaria</taxon>
        <taxon>Anthozoa</taxon>
        <taxon>Octocorallia</taxon>
        <taxon>Malacalcyonacea</taxon>
        <taxon>Plexauridae</taxon>
        <taxon>Paramuricea</taxon>
    </lineage>
</organism>
<reference evidence="2" key="1">
    <citation type="submission" date="2020-04" db="EMBL/GenBank/DDBJ databases">
        <authorList>
            <person name="Alioto T."/>
            <person name="Alioto T."/>
            <person name="Gomez Garrido J."/>
        </authorList>
    </citation>
    <scope>NUCLEOTIDE SEQUENCE</scope>
    <source>
        <strain evidence="2">A484AB</strain>
    </source>
</reference>
<sequence length="174" mass="19766">MESIHREHGKIKEINAVEEARVESLFEKLKSNKSSTMVQENIEKCEIQLEECGADIDEIFIKLYGQPSQIRSAEEQREIINKENARRKRAKRISSENADDGKTVEENGNTTTEMVLIDEDIIEQDSVTLEQAEVDWDDLFDDLDSSETDVETPPNGSDSFLSLANKLIVCTDIE</sequence>
<evidence type="ECO:0000256" key="1">
    <source>
        <dbReference type="SAM" id="MobiDB-lite"/>
    </source>
</evidence>
<evidence type="ECO:0000313" key="2">
    <source>
        <dbReference type="EMBL" id="CAB3976809.1"/>
    </source>
</evidence>
<feature type="region of interest" description="Disordered" evidence="1">
    <location>
        <begin position="82"/>
        <end position="110"/>
    </location>
</feature>
<dbReference type="Proteomes" id="UP001152795">
    <property type="component" value="Unassembled WGS sequence"/>
</dbReference>
<proteinExistence type="predicted"/>
<protein>
    <submittedName>
        <fullName evidence="2">Uncharacterized protein</fullName>
    </submittedName>
</protein>
<accession>A0A6S7FLQ3</accession>
<dbReference type="EMBL" id="CACRXK020000015">
    <property type="protein sequence ID" value="CAB3976809.1"/>
    <property type="molecule type" value="Genomic_DNA"/>
</dbReference>
<evidence type="ECO:0000313" key="3">
    <source>
        <dbReference type="Proteomes" id="UP001152795"/>
    </source>
</evidence>
<keyword evidence="3" id="KW-1185">Reference proteome</keyword>
<dbReference type="AlphaFoldDB" id="A0A6S7FLQ3"/>
<gene>
    <name evidence="2" type="ORF">PACLA_8A012890</name>
</gene>